<evidence type="ECO:0000256" key="4">
    <source>
        <dbReference type="SAM" id="Phobius"/>
    </source>
</evidence>
<dbReference type="GO" id="GO:0051999">
    <property type="term" value="P:mannosyl-inositol phosphorylceramide biosynthetic process"/>
    <property type="evidence" value="ECO:0007669"/>
    <property type="project" value="TreeGrafter"/>
</dbReference>
<feature type="transmembrane region" description="Helical" evidence="4">
    <location>
        <begin position="667"/>
        <end position="685"/>
    </location>
</feature>
<dbReference type="AlphaFoldDB" id="A0A4S4LRW3"/>
<evidence type="ECO:0000313" key="7">
    <source>
        <dbReference type="Proteomes" id="UP000310158"/>
    </source>
</evidence>
<feature type="domain" description="PIN" evidence="5">
    <location>
        <begin position="36"/>
        <end position="171"/>
    </location>
</feature>
<dbReference type="SUPFAM" id="SSF53448">
    <property type="entry name" value="Nucleotide-diphospho-sugar transferases"/>
    <property type="match status" value="1"/>
</dbReference>
<keyword evidence="2" id="KW-0808">Transferase</keyword>
<feature type="compositionally biased region" description="Polar residues" evidence="3">
    <location>
        <begin position="770"/>
        <end position="781"/>
    </location>
</feature>
<dbReference type="SUPFAM" id="SSF88723">
    <property type="entry name" value="PIN domain-like"/>
    <property type="match status" value="1"/>
</dbReference>
<evidence type="ECO:0000256" key="2">
    <source>
        <dbReference type="ARBA" id="ARBA00022679"/>
    </source>
</evidence>
<sequence length="926" mass="103862">MALENEQLRDVTLRRVESEVNSDVDMQAPPSPSHVAYLVLDTNVLLDHLDALQQFVSDVESMLMPVVVVIPGVVLSELDGQKNRPGLAWSARRASTWLLKKVKERRSVRGQTHEETCKRSGKWNVLDLGEVRGSETNDDLIMDCCQYFCEKLIPGHPAYAILCSSDKNLCIKCESKGIRSYSPSHTWNSREMAKFIFQGLDLDFSRFDSYPTKVLRHRAGTQREAALHHDDDMMDIDDAEDIYMLAPSHPLDALHLEVIDHFSPLLLELVDRVGGSSVPRTQEEAAELKSVHAPSWTRVRLWDWTPAMCLECLTSSKKPPQTVPGLDVFLLKPYHKDACGTGRRGQDWTKAQWTNAQEALEKIGNVWEDGPILESAVILKPRRTLHICLFLLALILLGTVIVLSSVSYYLSIPDAAYLTEDELDAPFNSTAPWNATEHGKLERIPRILHQTWKSETLPDRWKGISEECREMMPDYEYMLWTDASAREFVADKYHWFLDTFDSYTYPIQRADAIRYFVLHHYGGVYLDLDIGCLRRLDPLLVYPVILPRTIPVGVSNDLMFAEKGHPFLAQTIHNLVTFDHNWVLNYPTVMFSTGPMFLSAQYGLYSSSHPVTPEKPDGGIRVLPKSLYGKNAKPEEAPHSFFTHYYGSSWHADDAAFIGFLGKWGKGLMWVGLAVLVFGIVRLLLTNSKQRNYSLPRIGGYEVLLPRWVERSGRWHLDLGWISLPGRPSPSATPIISQSVPSGIPDSPSSGSEEEMGLLPLSLDARPDSPTDSEFANPSTSAAADAVRRVRDGVASFFGLSNTETRSPARSRRRPRGVLFFLPAFASRGDISLPSHESTSDVPAPIPRTPPSLTRSLSRFSSYLPDKQGFGDVEEGIQSDLPPSPSGSRLPPYTEEIPAYGQPFPDAIGSRRPYINLTPTHATKRT</sequence>
<comment type="similarity">
    <text evidence="1">Belongs to the glycosyltransferase 32 family.</text>
</comment>
<reference evidence="6 7" key="1">
    <citation type="submission" date="2019-02" db="EMBL/GenBank/DDBJ databases">
        <title>Genome sequencing of the rare red list fungi Bondarzewia mesenterica.</title>
        <authorList>
            <person name="Buettner E."/>
            <person name="Kellner H."/>
        </authorList>
    </citation>
    <scope>NUCLEOTIDE SEQUENCE [LARGE SCALE GENOMIC DNA]</scope>
    <source>
        <strain evidence="6 7">DSM 108281</strain>
    </source>
</reference>
<keyword evidence="4" id="KW-0812">Transmembrane</keyword>
<dbReference type="EMBL" id="SGPL01000243">
    <property type="protein sequence ID" value="THH14885.1"/>
    <property type="molecule type" value="Genomic_DNA"/>
</dbReference>
<evidence type="ECO:0000313" key="6">
    <source>
        <dbReference type="EMBL" id="THH14885.1"/>
    </source>
</evidence>
<dbReference type="InterPro" id="IPR029060">
    <property type="entry name" value="PIN-like_dom_sf"/>
</dbReference>
<keyword evidence="4" id="KW-0472">Membrane</keyword>
<dbReference type="GO" id="GO:0016020">
    <property type="term" value="C:membrane"/>
    <property type="evidence" value="ECO:0007669"/>
    <property type="project" value="GOC"/>
</dbReference>
<evidence type="ECO:0000256" key="1">
    <source>
        <dbReference type="ARBA" id="ARBA00009003"/>
    </source>
</evidence>
<gene>
    <name evidence="6" type="ORF">EW146_g5508</name>
</gene>
<dbReference type="GO" id="GO:0004540">
    <property type="term" value="F:RNA nuclease activity"/>
    <property type="evidence" value="ECO:0007669"/>
    <property type="project" value="UniProtKB-ARBA"/>
</dbReference>
<dbReference type="Gene3D" id="3.40.50.1010">
    <property type="entry name" value="5'-nuclease"/>
    <property type="match status" value="1"/>
</dbReference>
<dbReference type="InterPro" id="IPR002716">
    <property type="entry name" value="PIN_dom"/>
</dbReference>
<dbReference type="GO" id="GO:0000030">
    <property type="term" value="F:mannosyltransferase activity"/>
    <property type="evidence" value="ECO:0007669"/>
    <property type="project" value="TreeGrafter"/>
</dbReference>
<dbReference type="OrthoDB" id="3647at2759"/>
<dbReference type="Pfam" id="PF04488">
    <property type="entry name" value="Gly_transf_sug"/>
    <property type="match status" value="1"/>
</dbReference>
<feature type="region of interest" description="Disordered" evidence="3">
    <location>
        <begin position="732"/>
        <end position="786"/>
    </location>
</feature>
<feature type="compositionally biased region" description="Low complexity" evidence="3">
    <location>
        <begin position="739"/>
        <end position="763"/>
    </location>
</feature>
<dbReference type="Pfam" id="PF13638">
    <property type="entry name" value="PIN_4"/>
    <property type="match status" value="1"/>
</dbReference>
<dbReference type="Gene3D" id="3.90.550.20">
    <property type="match status" value="1"/>
</dbReference>
<dbReference type="InterPro" id="IPR029044">
    <property type="entry name" value="Nucleotide-diphossugar_trans"/>
</dbReference>
<dbReference type="SMART" id="SM00670">
    <property type="entry name" value="PINc"/>
    <property type="match status" value="1"/>
</dbReference>
<feature type="compositionally biased region" description="Polar residues" evidence="3">
    <location>
        <begin position="917"/>
        <end position="926"/>
    </location>
</feature>
<feature type="compositionally biased region" description="Polar residues" evidence="3">
    <location>
        <begin position="851"/>
        <end position="861"/>
    </location>
</feature>
<name>A0A4S4LRW3_9AGAM</name>
<dbReference type="PANTHER" id="PTHR32385:SF15">
    <property type="entry name" value="INOSITOL PHOSPHOCERAMIDE MANNOSYLTRANSFERASE 1"/>
    <property type="match status" value="1"/>
</dbReference>
<organism evidence="6 7">
    <name type="scientific">Bondarzewia mesenterica</name>
    <dbReference type="NCBI Taxonomy" id="1095465"/>
    <lineage>
        <taxon>Eukaryota</taxon>
        <taxon>Fungi</taxon>
        <taxon>Dikarya</taxon>
        <taxon>Basidiomycota</taxon>
        <taxon>Agaricomycotina</taxon>
        <taxon>Agaricomycetes</taxon>
        <taxon>Russulales</taxon>
        <taxon>Bondarzewiaceae</taxon>
        <taxon>Bondarzewia</taxon>
    </lineage>
</organism>
<evidence type="ECO:0000259" key="5">
    <source>
        <dbReference type="SMART" id="SM00670"/>
    </source>
</evidence>
<dbReference type="PANTHER" id="PTHR32385">
    <property type="entry name" value="MANNOSYL PHOSPHORYLINOSITOL CERAMIDE SYNTHASE"/>
    <property type="match status" value="1"/>
</dbReference>
<keyword evidence="4" id="KW-1133">Transmembrane helix</keyword>
<feature type="region of interest" description="Disordered" evidence="3">
    <location>
        <begin position="831"/>
        <end position="926"/>
    </location>
</feature>
<keyword evidence="7" id="KW-1185">Reference proteome</keyword>
<dbReference type="CDD" id="cd18727">
    <property type="entry name" value="PIN_Swt1-like"/>
    <property type="match status" value="1"/>
</dbReference>
<proteinExistence type="inferred from homology"/>
<dbReference type="FunFam" id="3.90.550.20:FF:000005">
    <property type="entry name" value="Unplaced genomic scaffold supercont1.17, whole genome shotgun sequence"/>
    <property type="match status" value="1"/>
</dbReference>
<dbReference type="InterPro" id="IPR051706">
    <property type="entry name" value="Glycosyltransferase_domain"/>
</dbReference>
<dbReference type="InterPro" id="IPR007577">
    <property type="entry name" value="GlycoTrfase_DXD_sugar-bd_CS"/>
</dbReference>
<accession>A0A4S4LRW3</accession>
<feature type="transmembrane region" description="Helical" evidence="4">
    <location>
        <begin position="387"/>
        <end position="410"/>
    </location>
</feature>
<protein>
    <recommendedName>
        <fullName evidence="5">PIN domain-containing protein</fullName>
    </recommendedName>
</protein>
<evidence type="ECO:0000256" key="3">
    <source>
        <dbReference type="SAM" id="MobiDB-lite"/>
    </source>
</evidence>
<dbReference type="Proteomes" id="UP000310158">
    <property type="component" value="Unassembled WGS sequence"/>
</dbReference>
<comment type="caution">
    <text evidence="6">The sequence shown here is derived from an EMBL/GenBank/DDBJ whole genome shotgun (WGS) entry which is preliminary data.</text>
</comment>